<proteinExistence type="predicted"/>
<dbReference type="Proteomes" id="UP001619887">
    <property type="component" value="Unassembled WGS sequence"/>
</dbReference>
<reference evidence="2 3" key="1">
    <citation type="journal article" date="2022" name="G3 (Bethesda)">
        <title>Evaluating Illumina-, Nanopore-, and PacBio-based genome assembly strategies with the bald notothen, Trematomus borchgrevinki.</title>
        <authorList>
            <person name="Rayamajhi N."/>
            <person name="Cheng C.C."/>
            <person name="Catchen J.M."/>
        </authorList>
    </citation>
    <scope>NUCLEOTIDE SEQUENCE [LARGE SCALE GENOMIC DNA]</scope>
    <source>
        <strain evidence="2">AGRC-2024</strain>
    </source>
</reference>
<organism evidence="2 3">
    <name type="scientific">Pagothenia borchgrevinki</name>
    <name type="common">Bald rockcod</name>
    <name type="synonym">Trematomus borchgrevinki</name>
    <dbReference type="NCBI Taxonomy" id="8213"/>
    <lineage>
        <taxon>Eukaryota</taxon>
        <taxon>Metazoa</taxon>
        <taxon>Chordata</taxon>
        <taxon>Craniata</taxon>
        <taxon>Vertebrata</taxon>
        <taxon>Euteleostomi</taxon>
        <taxon>Actinopterygii</taxon>
        <taxon>Neopterygii</taxon>
        <taxon>Teleostei</taxon>
        <taxon>Neoteleostei</taxon>
        <taxon>Acanthomorphata</taxon>
        <taxon>Eupercaria</taxon>
        <taxon>Perciformes</taxon>
        <taxon>Notothenioidei</taxon>
        <taxon>Nototheniidae</taxon>
        <taxon>Pagothenia</taxon>
    </lineage>
</organism>
<evidence type="ECO:0000256" key="1">
    <source>
        <dbReference type="SAM" id="MobiDB-lite"/>
    </source>
</evidence>
<comment type="caution">
    <text evidence="2">The sequence shown here is derived from an EMBL/GenBank/DDBJ whole genome shotgun (WGS) entry which is preliminary data.</text>
</comment>
<gene>
    <name evidence="2" type="ORF">OYC64_021080</name>
</gene>
<dbReference type="AlphaFoldDB" id="A0ABD2FZ31"/>
<accession>A0ABD2FZ31</accession>
<feature type="region of interest" description="Disordered" evidence="1">
    <location>
        <begin position="1"/>
        <end position="36"/>
    </location>
</feature>
<evidence type="ECO:0000313" key="2">
    <source>
        <dbReference type="EMBL" id="KAL3046777.1"/>
    </source>
</evidence>
<evidence type="ECO:0000313" key="3">
    <source>
        <dbReference type="Proteomes" id="UP001619887"/>
    </source>
</evidence>
<reference evidence="2 3" key="2">
    <citation type="journal article" date="2024" name="G3 (Bethesda)">
        <title>The genome of the cryopelagic Antarctic bald notothen, Trematomus borchgrevinki.</title>
        <authorList>
            <person name="Rayamajhi N."/>
            <person name="Rivera-Colon A.G."/>
            <person name="Minhas B.F."/>
            <person name="Cheng C.C."/>
            <person name="Catchen J.M."/>
        </authorList>
    </citation>
    <scope>NUCLEOTIDE SEQUENCE [LARGE SCALE GENOMIC DNA]</scope>
    <source>
        <strain evidence="2">AGRC-2024</strain>
    </source>
</reference>
<sequence>MFWTRASISSLSADSASDQPQEPIKRRRTLGAGEQQRLATEVCDTIPMHAKERFSFTQHFISMESCSNNTV</sequence>
<feature type="compositionally biased region" description="Low complexity" evidence="1">
    <location>
        <begin position="1"/>
        <end position="18"/>
    </location>
</feature>
<protein>
    <submittedName>
        <fullName evidence="2">Uncharacterized protein</fullName>
    </submittedName>
</protein>
<name>A0ABD2FZ31_PAGBO</name>
<dbReference type="EMBL" id="JBIYXZ010002084">
    <property type="protein sequence ID" value="KAL3046777.1"/>
    <property type="molecule type" value="Genomic_DNA"/>
</dbReference>
<keyword evidence="3" id="KW-1185">Reference proteome</keyword>